<evidence type="ECO:0000256" key="1">
    <source>
        <dbReference type="SAM" id="MobiDB-lite"/>
    </source>
</evidence>
<evidence type="ECO:0000313" key="2">
    <source>
        <dbReference type="EMBL" id="AEI81630.1"/>
    </source>
</evidence>
<geneLocation type="plasmid" evidence="2 3">
    <name>pBB1</name>
</geneLocation>
<accession>F8GVY8</accession>
<evidence type="ECO:0000313" key="3">
    <source>
        <dbReference type="Proteomes" id="UP000006798"/>
    </source>
</evidence>
<protein>
    <submittedName>
        <fullName evidence="2">Uncharacterized protein</fullName>
    </submittedName>
</protein>
<feature type="compositionally biased region" description="Pro residues" evidence="1">
    <location>
        <begin position="115"/>
        <end position="126"/>
    </location>
</feature>
<sequence length="149" mass="16203">MVGSRMSIASPARSTPNGLITLLFHLSHAASQGQLDPVLVRDLGKRIYIEIDACRTDEAKSQVELKLLSEAMFRFEDTLLAARSHMLLASIRRLGSTERPHPEADRGAGQHEGGPPIPTNRPPNPSPVTARCTDYLEPLATLDQGDSPL</sequence>
<dbReference type="AlphaFoldDB" id="F8GVY8"/>
<reference evidence="2 3" key="1">
    <citation type="journal article" date="2011" name="J. Bacteriol.">
        <title>Complete genome sequence of the type strain Cupriavidus necator N-1.</title>
        <authorList>
            <person name="Poehlein A."/>
            <person name="Kusian B."/>
            <person name="Friedrich B."/>
            <person name="Daniel R."/>
            <person name="Bowien B."/>
        </authorList>
    </citation>
    <scope>NUCLEOTIDE SEQUENCE [LARGE SCALE GENOMIC DNA]</scope>
    <source>
        <strain evidence="3">ATCC 43291 / DSM 13513 / CCUG 52238 / LMG 8453 / N-1</strain>
        <plasmid evidence="2 3">pBB1</plasmid>
    </source>
</reference>
<name>F8GVY8_CUPNN</name>
<dbReference type="KEGG" id="cnc:CNE_BB1p02030"/>
<proteinExistence type="predicted"/>
<organism evidence="2 3">
    <name type="scientific">Cupriavidus necator (strain ATCC 43291 / DSM 13513 / CCUG 52238 / LMG 8453 / N-1)</name>
    <name type="common">Ralstonia eutropha</name>
    <dbReference type="NCBI Taxonomy" id="1042878"/>
    <lineage>
        <taxon>Bacteria</taxon>
        <taxon>Pseudomonadati</taxon>
        <taxon>Pseudomonadota</taxon>
        <taxon>Betaproteobacteria</taxon>
        <taxon>Burkholderiales</taxon>
        <taxon>Burkholderiaceae</taxon>
        <taxon>Cupriavidus</taxon>
    </lineage>
</organism>
<feature type="region of interest" description="Disordered" evidence="1">
    <location>
        <begin position="93"/>
        <end position="131"/>
    </location>
</feature>
<dbReference type="EMBL" id="CP002879">
    <property type="protein sequence ID" value="AEI81630.1"/>
    <property type="molecule type" value="Genomic_DNA"/>
</dbReference>
<gene>
    <name evidence="2" type="ordered locus">CNE_BB1p02030</name>
</gene>
<dbReference type="Proteomes" id="UP000006798">
    <property type="component" value="Plasmid pBB1"/>
</dbReference>
<dbReference type="HOGENOM" id="CLU_1746575_0_0_4"/>
<feature type="compositionally biased region" description="Basic and acidic residues" evidence="1">
    <location>
        <begin position="95"/>
        <end position="109"/>
    </location>
</feature>
<keyword evidence="2" id="KW-0614">Plasmid</keyword>